<dbReference type="EMBL" id="JACJII010000001">
    <property type="protein sequence ID" value="MBA9003640.1"/>
    <property type="molecule type" value="Genomic_DNA"/>
</dbReference>
<evidence type="ECO:0000256" key="1">
    <source>
        <dbReference type="ARBA" id="ARBA00004651"/>
    </source>
</evidence>
<name>A0A7W3MXD2_9ACTN</name>
<dbReference type="InterPro" id="IPR051788">
    <property type="entry name" value="MFS_Transporter"/>
</dbReference>
<evidence type="ECO:0000256" key="3">
    <source>
        <dbReference type="ARBA" id="ARBA00022989"/>
    </source>
</evidence>
<comment type="subcellular location">
    <subcellularLocation>
        <location evidence="1">Cell membrane</location>
        <topology evidence="1">Multi-pass membrane protein</topology>
    </subcellularLocation>
</comment>
<dbReference type="PROSITE" id="PS50850">
    <property type="entry name" value="MFS"/>
    <property type="match status" value="1"/>
</dbReference>
<dbReference type="PANTHER" id="PTHR23514:SF13">
    <property type="entry name" value="INNER MEMBRANE PROTEIN YBJJ"/>
    <property type="match status" value="1"/>
</dbReference>
<evidence type="ECO:0000256" key="4">
    <source>
        <dbReference type="ARBA" id="ARBA00023136"/>
    </source>
</evidence>
<dbReference type="Proteomes" id="UP000539313">
    <property type="component" value="Unassembled WGS sequence"/>
</dbReference>
<feature type="domain" description="Major facilitator superfamily (MFS) profile" evidence="6">
    <location>
        <begin position="1"/>
        <end position="149"/>
    </location>
</feature>
<reference evidence="7 8" key="1">
    <citation type="submission" date="2020-08" db="EMBL/GenBank/DDBJ databases">
        <title>Sequencing the genomes of 1000 actinobacteria strains.</title>
        <authorList>
            <person name="Klenk H.-P."/>
        </authorList>
    </citation>
    <scope>NUCLEOTIDE SEQUENCE [LARGE SCALE GENOMIC DNA]</scope>
    <source>
        <strain evidence="7 8">DSM 45823</strain>
    </source>
</reference>
<evidence type="ECO:0000259" key="6">
    <source>
        <dbReference type="PROSITE" id="PS50850"/>
    </source>
</evidence>
<feature type="transmembrane region" description="Helical" evidence="5">
    <location>
        <begin position="89"/>
        <end position="108"/>
    </location>
</feature>
<dbReference type="AlphaFoldDB" id="A0A7W3MXD2"/>
<keyword evidence="3 5" id="KW-1133">Transmembrane helix</keyword>
<feature type="transmembrane region" description="Helical" evidence="5">
    <location>
        <begin position="114"/>
        <end position="132"/>
    </location>
</feature>
<protein>
    <submittedName>
        <fullName evidence="7">MFS family permease</fullName>
    </submittedName>
</protein>
<evidence type="ECO:0000256" key="5">
    <source>
        <dbReference type="SAM" id="Phobius"/>
    </source>
</evidence>
<dbReference type="GO" id="GO:0005886">
    <property type="term" value="C:plasma membrane"/>
    <property type="evidence" value="ECO:0007669"/>
    <property type="project" value="UniProtKB-SubCell"/>
</dbReference>
<dbReference type="Gene3D" id="1.20.1250.20">
    <property type="entry name" value="MFS general substrate transporter like domains"/>
    <property type="match status" value="1"/>
</dbReference>
<keyword evidence="8" id="KW-1185">Reference proteome</keyword>
<dbReference type="PANTHER" id="PTHR23514">
    <property type="entry name" value="BYPASS OF STOP CODON PROTEIN 6"/>
    <property type="match status" value="1"/>
</dbReference>
<gene>
    <name evidence="7" type="ORF">HNR21_002522</name>
</gene>
<evidence type="ECO:0000256" key="2">
    <source>
        <dbReference type="ARBA" id="ARBA00022692"/>
    </source>
</evidence>
<dbReference type="InterPro" id="IPR020846">
    <property type="entry name" value="MFS_dom"/>
</dbReference>
<evidence type="ECO:0000313" key="8">
    <source>
        <dbReference type="Proteomes" id="UP000539313"/>
    </source>
</evidence>
<sequence length="149" mass="14401">MAYQVAMVVSRAAADFGVRRYGGVAVIRAGGVVGLLGMLGVVAAPGAPAAIAAFAVAGLGLAVVAPVAFSAAGRVDPTGLGVAVARLNVFNYAGFVLGAAIVGAIAPLSETDGLRLAFAAPALLVAVIVLLARGFTTQPATTARAAATG</sequence>
<dbReference type="InterPro" id="IPR036259">
    <property type="entry name" value="MFS_trans_sf"/>
</dbReference>
<keyword evidence="4 5" id="KW-0472">Membrane</keyword>
<dbReference type="RefSeq" id="WP_182705331.1">
    <property type="nucleotide sequence ID" value="NZ_JACJII010000001.1"/>
</dbReference>
<dbReference type="SUPFAM" id="SSF103473">
    <property type="entry name" value="MFS general substrate transporter"/>
    <property type="match status" value="1"/>
</dbReference>
<proteinExistence type="predicted"/>
<feature type="transmembrane region" description="Helical" evidence="5">
    <location>
        <begin position="49"/>
        <end position="69"/>
    </location>
</feature>
<evidence type="ECO:0000313" key="7">
    <source>
        <dbReference type="EMBL" id="MBA9003640.1"/>
    </source>
</evidence>
<organism evidence="7 8">
    <name type="scientific">Thermomonospora cellulosilytica</name>
    <dbReference type="NCBI Taxonomy" id="1411118"/>
    <lineage>
        <taxon>Bacteria</taxon>
        <taxon>Bacillati</taxon>
        <taxon>Actinomycetota</taxon>
        <taxon>Actinomycetes</taxon>
        <taxon>Streptosporangiales</taxon>
        <taxon>Thermomonosporaceae</taxon>
        <taxon>Thermomonospora</taxon>
    </lineage>
</organism>
<dbReference type="GO" id="GO:0022857">
    <property type="term" value="F:transmembrane transporter activity"/>
    <property type="evidence" value="ECO:0007669"/>
    <property type="project" value="InterPro"/>
</dbReference>
<accession>A0A7W3MXD2</accession>
<comment type="caution">
    <text evidence="7">The sequence shown here is derived from an EMBL/GenBank/DDBJ whole genome shotgun (WGS) entry which is preliminary data.</text>
</comment>
<keyword evidence="2 5" id="KW-0812">Transmembrane</keyword>
<feature type="transmembrane region" description="Helical" evidence="5">
    <location>
        <begin position="21"/>
        <end position="43"/>
    </location>
</feature>